<evidence type="ECO:0000313" key="6">
    <source>
        <dbReference type="Proteomes" id="UP000824005"/>
    </source>
</evidence>
<keyword evidence="2" id="KW-0521">NADP</keyword>
<evidence type="ECO:0000256" key="1">
    <source>
        <dbReference type="ARBA" id="ARBA00005104"/>
    </source>
</evidence>
<feature type="domain" description="Bacterial bifunctional deaminase-reductase C-terminal" evidence="4">
    <location>
        <begin position="21"/>
        <end position="188"/>
    </location>
</feature>
<dbReference type="PANTHER" id="PTHR38011">
    <property type="entry name" value="DIHYDROFOLATE REDUCTASE FAMILY PROTEIN (AFU_ORTHOLOGUE AFUA_8G06820)"/>
    <property type="match status" value="1"/>
</dbReference>
<dbReference type="Proteomes" id="UP000824005">
    <property type="component" value="Unassembled WGS sequence"/>
</dbReference>
<accession>A0A9D1YSJ1</accession>
<reference evidence="5" key="2">
    <citation type="submission" date="2021-04" db="EMBL/GenBank/DDBJ databases">
        <authorList>
            <person name="Gilroy R."/>
        </authorList>
    </citation>
    <scope>NUCLEOTIDE SEQUENCE</scope>
    <source>
        <strain evidence="5">ChiGjej1B1-98</strain>
    </source>
</reference>
<dbReference type="EMBL" id="DXDC01000029">
    <property type="protein sequence ID" value="HIY64853.1"/>
    <property type="molecule type" value="Genomic_DNA"/>
</dbReference>
<dbReference type="Pfam" id="PF01872">
    <property type="entry name" value="RibD_C"/>
    <property type="match status" value="1"/>
</dbReference>
<dbReference type="AlphaFoldDB" id="A0A9D1YSJ1"/>
<reference evidence="5" key="1">
    <citation type="journal article" date="2021" name="PeerJ">
        <title>Extensive microbial diversity within the chicken gut microbiome revealed by metagenomics and culture.</title>
        <authorList>
            <person name="Gilroy R."/>
            <person name="Ravi A."/>
            <person name="Getino M."/>
            <person name="Pursley I."/>
            <person name="Horton D.L."/>
            <person name="Alikhan N.F."/>
            <person name="Baker D."/>
            <person name="Gharbi K."/>
            <person name="Hall N."/>
            <person name="Watson M."/>
            <person name="Adriaenssens E.M."/>
            <person name="Foster-Nyarko E."/>
            <person name="Jarju S."/>
            <person name="Secka A."/>
            <person name="Antonio M."/>
            <person name="Oren A."/>
            <person name="Chaudhuri R.R."/>
            <person name="La Ragione R."/>
            <person name="Hildebrand F."/>
            <person name="Pallen M.J."/>
        </authorList>
    </citation>
    <scope>NUCLEOTIDE SEQUENCE</scope>
    <source>
        <strain evidence="5">ChiGjej1B1-98</strain>
    </source>
</reference>
<name>A0A9D1YSJ1_9MICO</name>
<comment type="pathway">
    <text evidence="1">Cofactor biosynthesis; riboflavin biosynthesis.</text>
</comment>
<dbReference type="InterPro" id="IPR050765">
    <property type="entry name" value="Riboflavin_Biosynth_HTPR"/>
</dbReference>
<proteinExistence type="predicted"/>
<dbReference type="InterPro" id="IPR002734">
    <property type="entry name" value="RibDG_C"/>
</dbReference>
<dbReference type="GO" id="GO:0009231">
    <property type="term" value="P:riboflavin biosynthetic process"/>
    <property type="evidence" value="ECO:0007669"/>
    <property type="project" value="InterPro"/>
</dbReference>
<dbReference type="Gene3D" id="3.40.430.10">
    <property type="entry name" value="Dihydrofolate Reductase, subunit A"/>
    <property type="match status" value="1"/>
</dbReference>
<evidence type="ECO:0000256" key="3">
    <source>
        <dbReference type="ARBA" id="ARBA00023002"/>
    </source>
</evidence>
<protein>
    <submittedName>
        <fullName evidence="5">Dihydrofolate reductase family protein</fullName>
    </submittedName>
</protein>
<dbReference type="InterPro" id="IPR024072">
    <property type="entry name" value="DHFR-like_dom_sf"/>
</dbReference>
<organism evidence="5 6">
    <name type="scientific">Candidatus Agrococcus pullicola</name>
    <dbReference type="NCBI Taxonomy" id="2838429"/>
    <lineage>
        <taxon>Bacteria</taxon>
        <taxon>Bacillati</taxon>
        <taxon>Actinomycetota</taxon>
        <taxon>Actinomycetes</taxon>
        <taxon>Micrococcales</taxon>
        <taxon>Microbacteriaceae</taxon>
        <taxon>Agrococcus</taxon>
    </lineage>
</organism>
<comment type="caution">
    <text evidence="5">The sequence shown here is derived from an EMBL/GenBank/DDBJ whole genome shotgun (WGS) entry which is preliminary data.</text>
</comment>
<evidence type="ECO:0000256" key="2">
    <source>
        <dbReference type="ARBA" id="ARBA00022857"/>
    </source>
</evidence>
<sequence length="215" mass="22704">MNEQETVGAFASLFPEDGAPVVRAVGITSVDGAAELDGRSGALGGPEDARLLSFLRRSADVILVGAATVEAEGYTYPLVEPVDAAWRVERGLAEQPPIALITRREEPDALGAMTSGASVPPRIFTTEPTASDRFAVDVVEDLQRSGSRRILVEGGPNVWGNLLEHGVLDEFSLTISPLLNPGGRKFTEQVTGVTDLLVLGHIGVGGFVMIRFAVP</sequence>
<evidence type="ECO:0000259" key="4">
    <source>
        <dbReference type="Pfam" id="PF01872"/>
    </source>
</evidence>
<dbReference type="PANTHER" id="PTHR38011:SF7">
    <property type="entry name" value="2,5-DIAMINO-6-RIBOSYLAMINO-4(3H)-PYRIMIDINONE 5'-PHOSPHATE REDUCTASE"/>
    <property type="match status" value="1"/>
</dbReference>
<dbReference type="GO" id="GO:0008703">
    <property type="term" value="F:5-amino-6-(5-phosphoribosylamino)uracil reductase activity"/>
    <property type="evidence" value="ECO:0007669"/>
    <property type="project" value="InterPro"/>
</dbReference>
<evidence type="ECO:0000313" key="5">
    <source>
        <dbReference type="EMBL" id="HIY64853.1"/>
    </source>
</evidence>
<dbReference type="SUPFAM" id="SSF53597">
    <property type="entry name" value="Dihydrofolate reductase-like"/>
    <property type="match status" value="1"/>
</dbReference>
<gene>
    <name evidence="5" type="ORF">H9830_01075</name>
</gene>
<keyword evidence="3" id="KW-0560">Oxidoreductase</keyword>